<dbReference type="CDD" id="cd02205">
    <property type="entry name" value="CBS_pair_SF"/>
    <property type="match status" value="2"/>
</dbReference>
<feature type="domain" description="CBS" evidence="4">
    <location>
        <begin position="109"/>
        <end position="169"/>
    </location>
</feature>
<protein>
    <submittedName>
        <fullName evidence="5">5'-AMP-activated protein kinase subunit gamma</fullName>
    </submittedName>
</protein>
<dbReference type="InterPro" id="IPR000644">
    <property type="entry name" value="CBS_dom"/>
</dbReference>
<evidence type="ECO:0000313" key="6">
    <source>
        <dbReference type="Proteomes" id="UP001431209"/>
    </source>
</evidence>
<proteinExistence type="predicted"/>
<dbReference type="SMART" id="SM00116">
    <property type="entry name" value="CBS"/>
    <property type="match status" value="4"/>
</dbReference>
<reference evidence="5 6" key="1">
    <citation type="submission" date="2024-03" db="EMBL/GenBank/DDBJ databases">
        <title>The Acrasis kona genome and developmental transcriptomes reveal deep origins of eukaryotic multicellular pathways.</title>
        <authorList>
            <person name="Sheikh S."/>
            <person name="Fu C.-J."/>
            <person name="Brown M.W."/>
            <person name="Baldauf S.L."/>
        </authorList>
    </citation>
    <scope>NUCLEOTIDE SEQUENCE [LARGE SCALE GENOMIC DNA]</scope>
    <source>
        <strain evidence="5 6">ATCC MYA-3509</strain>
    </source>
</reference>
<dbReference type="Gene3D" id="3.10.580.10">
    <property type="entry name" value="CBS-domain"/>
    <property type="match status" value="2"/>
</dbReference>
<feature type="domain" description="CBS" evidence="4">
    <location>
        <begin position="18"/>
        <end position="79"/>
    </location>
</feature>
<dbReference type="AlphaFoldDB" id="A0AAW2ZKQ4"/>
<evidence type="ECO:0000313" key="5">
    <source>
        <dbReference type="EMBL" id="KAL0489269.1"/>
    </source>
</evidence>
<dbReference type="InterPro" id="IPR050511">
    <property type="entry name" value="AMPK_gamma/SDS23_families"/>
</dbReference>
<feature type="domain" description="CBS" evidence="4">
    <location>
        <begin position="256"/>
        <end position="309"/>
    </location>
</feature>
<dbReference type="PROSITE" id="PS51371">
    <property type="entry name" value="CBS"/>
    <property type="match status" value="4"/>
</dbReference>
<dbReference type="EMBL" id="JAOPGA020001538">
    <property type="protein sequence ID" value="KAL0489269.1"/>
    <property type="molecule type" value="Genomic_DNA"/>
</dbReference>
<organism evidence="5 6">
    <name type="scientific">Acrasis kona</name>
    <dbReference type="NCBI Taxonomy" id="1008807"/>
    <lineage>
        <taxon>Eukaryota</taxon>
        <taxon>Discoba</taxon>
        <taxon>Heterolobosea</taxon>
        <taxon>Tetramitia</taxon>
        <taxon>Eutetramitia</taxon>
        <taxon>Acrasidae</taxon>
        <taxon>Acrasis</taxon>
    </lineage>
</organism>
<name>A0AAW2ZKQ4_9EUKA</name>
<gene>
    <name evidence="5" type="ORF">AKO1_013797</name>
</gene>
<dbReference type="InterPro" id="IPR046342">
    <property type="entry name" value="CBS_dom_sf"/>
</dbReference>
<evidence type="ECO:0000256" key="1">
    <source>
        <dbReference type="ARBA" id="ARBA00022737"/>
    </source>
</evidence>
<sequence length="309" mass="34091">MSTYQDLLRNTKVEDLAPSKDQVIVLDSKLTVPEALKRLTEVGVLSAPVIDTSNNKYVGLVDALDILAYVVGIFEEVETESIQSHTIFTRLHTGEKFKTQPIGEITDFAHNPYTPVQKGSSVYDACKVLVQKKSHRAPIVDENGNIISILTQSAIVNMLTRHFGCLGDLGKKTVEELQLGTSPVITVAKTMRAVDAFKKMHESRVSGLGVIDHNNNLIGNLSARDIKAIDDANIYSSLFTSTSAFVQKIRSENINETHPAISCSESTTLEFILGRLAANFIHRLYVCSKDFHPLRVVSLRDVLAVLIKE</sequence>
<feature type="domain" description="CBS" evidence="4">
    <location>
        <begin position="180"/>
        <end position="236"/>
    </location>
</feature>
<dbReference type="Pfam" id="PF00571">
    <property type="entry name" value="CBS"/>
    <property type="match status" value="4"/>
</dbReference>
<keyword evidence="5" id="KW-0808">Transferase</keyword>
<evidence type="ECO:0000256" key="2">
    <source>
        <dbReference type="ARBA" id="ARBA00023122"/>
    </source>
</evidence>
<dbReference type="PANTHER" id="PTHR13780:SF36">
    <property type="entry name" value="CBS DOMAIN-CONTAINING PROTEIN"/>
    <property type="match status" value="1"/>
</dbReference>
<dbReference type="Proteomes" id="UP001431209">
    <property type="component" value="Unassembled WGS sequence"/>
</dbReference>
<accession>A0AAW2ZKQ4</accession>
<dbReference type="SUPFAM" id="SSF54631">
    <property type="entry name" value="CBS-domain pair"/>
    <property type="match status" value="2"/>
</dbReference>
<evidence type="ECO:0000259" key="4">
    <source>
        <dbReference type="PROSITE" id="PS51371"/>
    </source>
</evidence>
<keyword evidence="2 3" id="KW-0129">CBS domain</keyword>
<dbReference type="GO" id="GO:0016301">
    <property type="term" value="F:kinase activity"/>
    <property type="evidence" value="ECO:0007669"/>
    <property type="project" value="UniProtKB-KW"/>
</dbReference>
<keyword evidence="5" id="KW-0418">Kinase</keyword>
<dbReference type="PANTHER" id="PTHR13780">
    <property type="entry name" value="AMP-ACTIVATED PROTEIN KINASE, GAMMA REGULATORY SUBUNIT"/>
    <property type="match status" value="1"/>
</dbReference>
<keyword evidence="1" id="KW-0677">Repeat</keyword>
<keyword evidence="6" id="KW-1185">Reference proteome</keyword>
<comment type="caution">
    <text evidence="5">The sequence shown here is derived from an EMBL/GenBank/DDBJ whole genome shotgun (WGS) entry which is preliminary data.</text>
</comment>
<evidence type="ECO:0000256" key="3">
    <source>
        <dbReference type="PROSITE-ProRule" id="PRU00703"/>
    </source>
</evidence>